<evidence type="ECO:0000256" key="2">
    <source>
        <dbReference type="ARBA" id="ARBA00008782"/>
    </source>
</evidence>
<keyword evidence="4 9" id="KW-0805">Transcription regulation</keyword>
<evidence type="ECO:0000256" key="6">
    <source>
        <dbReference type="ARBA" id="ARBA00023163"/>
    </source>
</evidence>
<evidence type="ECO:0000256" key="5">
    <source>
        <dbReference type="ARBA" id="ARBA00023159"/>
    </source>
</evidence>
<dbReference type="Proteomes" id="UP000799118">
    <property type="component" value="Unassembled WGS sequence"/>
</dbReference>
<dbReference type="EMBL" id="ML769384">
    <property type="protein sequence ID" value="KAE9411037.1"/>
    <property type="molecule type" value="Genomic_DNA"/>
</dbReference>
<keyword evidence="5 9" id="KW-0010">Activator</keyword>
<dbReference type="AlphaFoldDB" id="A0A6A4IS35"/>
<gene>
    <name evidence="9" type="primary">MED5</name>
    <name evidence="10" type="ORF">BT96DRAFT_983692</name>
</gene>
<dbReference type="PANTHER" id="PTHR35784:SF1">
    <property type="entry name" value="MEDIATOR OF RNA POLYMERASE II TRANSCRIPTION SUBUNIT 5"/>
    <property type="match status" value="1"/>
</dbReference>
<protein>
    <recommendedName>
        <fullName evidence="3 9">Mediator of RNA polymerase II transcription subunit 5</fullName>
    </recommendedName>
    <alternativeName>
        <fullName evidence="8 9">Mediator complex subunit 5</fullName>
    </alternativeName>
</protein>
<name>A0A6A4IS35_9AGAR</name>
<reference evidence="10" key="1">
    <citation type="journal article" date="2019" name="Environ. Microbiol.">
        <title>Fungal ecological strategies reflected in gene transcription - a case study of two litter decomposers.</title>
        <authorList>
            <person name="Barbi F."/>
            <person name="Kohler A."/>
            <person name="Barry K."/>
            <person name="Baskaran P."/>
            <person name="Daum C."/>
            <person name="Fauchery L."/>
            <person name="Ihrmark K."/>
            <person name="Kuo A."/>
            <person name="LaButti K."/>
            <person name="Lipzen A."/>
            <person name="Morin E."/>
            <person name="Grigoriev I.V."/>
            <person name="Henrissat B."/>
            <person name="Lindahl B."/>
            <person name="Martin F."/>
        </authorList>
    </citation>
    <scope>NUCLEOTIDE SEQUENCE</scope>
    <source>
        <strain evidence="10">JB14</strain>
    </source>
</reference>
<dbReference type="InterPro" id="IPR014801">
    <property type="entry name" value="Mediator_Med5_fun"/>
</dbReference>
<organism evidence="10 11">
    <name type="scientific">Gymnopus androsaceus JB14</name>
    <dbReference type="NCBI Taxonomy" id="1447944"/>
    <lineage>
        <taxon>Eukaryota</taxon>
        <taxon>Fungi</taxon>
        <taxon>Dikarya</taxon>
        <taxon>Basidiomycota</taxon>
        <taxon>Agaricomycotina</taxon>
        <taxon>Agaricomycetes</taxon>
        <taxon>Agaricomycetidae</taxon>
        <taxon>Agaricales</taxon>
        <taxon>Marasmiineae</taxon>
        <taxon>Omphalotaceae</taxon>
        <taxon>Gymnopus</taxon>
    </lineage>
</organism>
<dbReference type="GO" id="GO:0006357">
    <property type="term" value="P:regulation of transcription by RNA polymerase II"/>
    <property type="evidence" value="ECO:0007669"/>
    <property type="project" value="InterPro"/>
</dbReference>
<sequence length="923" mass="101038">MAISEITRNCFQSGIPAAKWASLCKLFLSKDTSDQNREAVETSISNSVLVLYRSYPGDPALHEYLKYALRDGMISLAVFIATLLQAARSPELHNAATLDMLCRIALDAHFSSGQPPVGSVVAFDESPIVVLGVVQDALGLLEIAHSLPVSHFHQLTTSSSELVILLLSCVSDMSQVSTAQAGVHFQTANGLLQNYRLSPDVRQVLETFVLTLSLLMGDDAKLAREAQMMHTMQLTLGKGDIVGSSSNTDLVTLSLCFHSFLSLRAGDFGAGNLQYCAAVLVGLFRWTSWTPTVFYTQVLLCALNCLSQSTTVSTTMWKMFIVGRLPQILVAFEKCVNAENTTPEPDWKHAMQNALFAVLRRNDDLLSLCDSMIARAEGSSSHPPSQPIVRHLLKELLAHGLLEQRLAVTIDPGIVNDNAPSLRSEAQDAGMTLENPNYLGKSRSLWEIIKQRFVNAANQLDIEAMSNICRLLYHEQTLDALALHINISELVSHALQFFEVCNCETIGDPQTALSHLGDVVLFLQSSLARFNFQSSAFSANGKITSSDFLKMTAEVYSHNLLTGGDSTTFNAWFKALFDSEGIEDTILRSTQPKTLLRMAASLVLHATGLTGEGKMNLETLRNGIMYFADPLLNWTLVGVIKALVQEIHQKRFNAPIHLEVLQTLLLSSSCPRLVLALCGPRVMSLLASRTRKGVTNPVGLNIEELNRVLTAALGAREEARIRSAIAMGPRVVPWQEYPRQAIQTALNAARTTKVPSIDIERCLKVISPSKFLQVLWSELVVAANVPTEIENSRRLAVFILTAPRPPTAPPLLPIFLHNILPSLIIHIDSQQPGPEQTMSAELLVALVSSVLTAVMHLELAMHSASLPVLGQSSSAMARRLVSDLQVLRTRRGKFSYTSTILAQRLGSSQSFVANFPVFMEVGT</sequence>
<dbReference type="GO" id="GO:0016592">
    <property type="term" value="C:mediator complex"/>
    <property type="evidence" value="ECO:0007669"/>
    <property type="project" value="InterPro"/>
</dbReference>
<evidence type="ECO:0000313" key="10">
    <source>
        <dbReference type="EMBL" id="KAE9411037.1"/>
    </source>
</evidence>
<dbReference type="Pfam" id="PF08689">
    <property type="entry name" value="Med5"/>
    <property type="match status" value="1"/>
</dbReference>
<keyword evidence="7 9" id="KW-0539">Nucleus</keyword>
<comment type="subcellular location">
    <subcellularLocation>
        <location evidence="1 9">Nucleus</location>
    </subcellularLocation>
</comment>
<evidence type="ECO:0000313" key="11">
    <source>
        <dbReference type="Proteomes" id="UP000799118"/>
    </source>
</evidence>
<comment type="similarity">
    <text evidence="2 9">Belongs to the Mediator complex subunit 5 family.</text>
</comment>
<comment type="function">
    <text evidence="9">Component of the Mediator complex, a coactivator involved in the regulated transcription of nearly all RNA polymerase II-dependent genes. Mediator functions as a bridge to convey information from gene-specific regulatory proteins to the basal RNA polymerase II transcription machinery. Mediator is recruited to promoters by direct interactions with regulatory proteins and serves as a scaffold for the assembly of a functional preinitiation complex with RNA polymerase II and the general transcription factors.</text>
</comment>
<dbReference type="GO" id="GO:0003712">
    <property type="term" value="F:transcription coregulator activity"/>
    <property type="evidence" value="ECO:0007669"/>
    <property type="project" value="InterPro"/>
</dbReference>
<evidence type="ECO:0000256" key="4">
    <source>
        <dbReference type="ARBA" id="ARBA00023015"/>
    </source>
</evidence>
<dbReference type="PANTHER" id="PTHR35784">
    <property type="entry name" value="MEDIATOR OF RNA POLYMERASE II TRANSCRIPTION SUBUNIT 5"/>
    <property type="match status" value="1"/>
</dbReference>
<evidence type="ECO:0000256" key="8">
    <source>
        <dbReference type="ARBA" id="ARBA00031256"/>
    </source>
</evidence>
<comment type="subunit">
    <text evidence="9">Component of the Mediator complex.</text>
</comment>
<keyword evidence="6 9" id="KW-0804">Transcription</keyword>
<dbReference type="OrthoDB" id="5549158at2759"/>
<keyword evidence="11" id="KW-1185">Reference proteome</keyword>
<evidence type="ECO:0000256" key="3">
    <source>
        <dbReference type="ARBA" id="ARBA00020628"/>
    </source>
</evidence>
<evidence type="ECO:0000256" key="7">
    <source>
        <dbReference type="ARBA" id="ARBA00023242"/>
    </source>
</evidence>
<evidence type="ECO:0000256" key="1">
    <source>
        <dbReference type="ARBA" id="ARBA00004123"/>
    </source>
</evidence>
<evidence type="ECO:0000256" key="9">
    <source>
        <dbReference type="RuleBase" id="RU364142"/>
    </source>
</evidence>
<proteinExistence type="inferred from homology"/>
<accession>A0A6A4IS35</accession>